<evidence type="ECO:0000256" key="3">
    <source>
        <dbReference type="ARBA" id="ARBA00022801"/>
    </source>
</evidence>
<proteinExistence type="inferred from homology"/>
<evidence type="ECO:0000313" key="7">
    <source>
        <dbReference type="EMBL" id="MDG6783099.1"/>
    </source>
</evidence>
<geneLocation type="plasmid" evidence="7">
    <name>p1517_part_2</name>
</geneLocation>
<dbReference type="SMART" id="SM01110">
    <property type="entry name" value="Cutinase"/>
    <property type="match status" value="1"/>
</dbReference>
<protein>
    <submittedName>
        <fullName evidence="7">Cutinase family protein</fullName>
    </submittedName>
</protein>
<feature type="signal peptide" evidence="6">
    <location>
        <begin position="1"/>
        <end position="23"/>
    </location>
</feature>
<dbReference type="Gene3D" id="3.40.50.1820">
    <property type="entry name" value="alpha/beta hydrolase"/>
    <property type="match status" value="1"/>
</dbReference>
<dbReference type="PANTHER" id="PTHR33630">
    <property type="entry name" value="CUTINASE RV1984C-RELATED-RELATED"/>
    <property type="match status" value="1"/>
</dbReference>
<keyword evidence="3" id="KW-0378">Hydrolase</keyword>
<feature type="compositionally biased region" description="Low complexity" evidence="5">
    <location>
        <begin position="493"/>
        <end position="549"/>
    </location>
</feature>
<dbReference type="AlphaFoldDB" id="A0AAW6RAW6"/>
<dbReference type="RefSeq" id="WP_039880870.1">
    <property type="nucleotide sequence ID" value="NZ_CP178557.1"/>
</dbReference>
<evidence type="ECO:0000256" key="1">
    <source>
        <dbReference type="ARBA" id="ARBA00007534"/>
    </source>
</evidence>
<comment type="similarity">
    <text evidence="1">Belongs to the cutinase family.</text>
</comment>
<dbReference type="PANTHER" id="PTHR33630:SF9">
    <property type="entry name" value="CUTINASE 4"/>
    <property type="match status" value="1"/>
</dbReference>
<gene>
    <name evidence="7" type="ORF">QBL07_19965</name>
</gene>
<comment type="caution">
    <text evidence="7">The sequence shown here is derived from an EMBL/GenBank/DDBJ whole genome shotgun (WGS) entry which is preliminary data.</text>
</comment>
<dbReference type="SUPFAM" id="SSF53474">
    <property type="entry name" value="alpha/beta-Hydrolases"/>
    <property type="match status" value="1"/>
</dbReference>
<dbReference type="EMBL" id="JARUXG010000017">
    <property type="protein sequence ID" value="MDG6783099.1"/>
    <property type="molecule type" value="Genomic_DNA"/>
</dbReference>
<keyword evidence="6" id="KW-0732">Signal</keyword>
<evidence type="ECO:0000256" key="6">
    <source>
        <dbReference type="SAM" id="SignalP"/>
    </source>
</evidence>
<sequence length="549" mass="55200">MRGRAARDRAVAFVVAATVVAGAGGATSVAASPAEAAGVCPKLYVLGVQGTGQSSSDASPTTDSGMLSAVMKPLLTMAGSLVQRAYVPYPAGFGGATAGSDMKFDESVTEAMKRTNSMIKQISDRCDDTHFALTGYSQGAFALGRVARDIGQGRGPVPADRVAGVSLFGDPTRPKASPLFPGREGASRPEPAPGTSGASLETVPALSQPMPEGGGIGPVADSASDYGDLTGRVASYCASGDLACDAPSDAPVTHLVTNIVGQSKLDQDDPVQTLSSLAEALALTTVKTAVPLINEDVQGETLDELSYQPSQSISQRLAVASDPRTPLPSAGDALNALVKVGTIGLNAVVTVAKEVLTPATITALATTGLANPPAALALLGAKALEATVKLVPPATVNRWADEAFTAVKQNISDNSELLDVSNLVRYWQTAQQHGSYTSNSSTAAGVSATAYTATWFAALAADLAGKTLPQSSTGGDTLFAPDTAAPSSAAVVPTLPDTSTSESSSPSSSETTSLESSIPQFPVPSSGTPSTEPVPSGSPVGSSAPVPAA</sequence>
<reference evidence="7" key="1">
    <citation type="submission" date="2023-04" db="EMBL/GenBank/DDBJ databases">
        <title>Characterization and analysis of the complete genome of Gordonia rubripertincta 112, the degrader of aromatic and aliphatic compounds.</title>
        <authorList>
            <person name="Frantsuzova E."/>
            <person name="Bogun A."/>
            <person name="Delegan Y."/>
        </authorList>
    </citation>
    <scope>NUCLEOTIDE SEQUENCE</scope>
    <source>
        <strain evidence="7">112</strain>
        <plasmid evidence="7">p1517_part_2</plasmid>
    </source>
</reference>
<dbReference type="GO" id="GO:0052689">
    <property type="term" value="F:carboxylic ester hydrolase activity"/>
    <property type="evidence" value="ECO:0007669"/>
    <property type="project" value="UniProtKB-KW"/>
</dbReference>
<dbReference type="InterPro" id="IPR029058">
    <property type="entry name" value="AB_hydrolase_fold"/>
</dbReference>
<keyword evidence="2" id="KW-0719">Serine esterase</keyword>
<feature type="region of interest" description="Disordered" evidence="5">
    <location>
        <begin position="488"/>
        <end position="549"/>
    </location>
</feature>
<dbReference type="InterPro" id="IPR000675">
    <property type="entry name" value="Cutinase/axe"/>
</dbReference>
<keyword evidence="7" id="KW-0614">Plasmid</keyword>
<dbReference type="Pfam" id="PF01083">
    <property type="entry name" value="Cutinase"/>
    <property type="match status" value="1"/>
</dbReference>
<evidence type="ECO:0000256" key="5">
    <source>
        <dbReference type="SAM" id="MobiDB-lite"/>
    </source>
</evidence>
<feature type="chain" id="PRO_5043835024" evidence="6">
    <location>
        <begin position="24"/>
        <end position="549"/>
    </location>
</feature>
<keyword evidence="4" id="KW-1015">Disulfide bond</keyword>
<evidence type="ECO:0000256" key="4">
    <source>
        <dbReference type="ARBA" id="ARBA00023157"/>
    </source>
</evidence>
<organism evidence="7">
    <name type="scientific">Gordonia rubripertincta</name>
    <name type="common">Rhodococcus corallinus</name>
    <dbReference type="NCBI Taxonomy" id="36822"/>
    <lineage>
        <taxon>Bacteria</taxon>
        <taxon>Bacillati</taxon>
        <taxon>Actinomycetota</taxon>
        <taxon>Actinomycetes</taxon>
        <taxon>Mycobacteriales</taxon>
        <taxon>Gordoniaceae</taxon>
        <taxon>Gordonia</taxon>
    </lineage>
</organism>
<evidence type="ECO:0000256" key="2">
    <source>
        <dbReference type="ARBA" id="ARBA00022487"/>
    </source>
</evidence>
<feature type="region of interest" description="Disordered" evidence="5">
    <location>
        <begin position="161"/>
        <end position="222"/>
    </location>
</feature>
<accession>A0AAW6RAW6</accession>
<name>A0AAW6RAW6_GORRU</name>